<evidence type="ECO:0000313" key="2">
    <source>
        <dbReference type="EMBL" id="GAH25483.1"/>
    </source>
</evidence>
<reference evidence="2" key="1">
    <citation type="journal article" date="2014" name="Front. Microbiol.">
        <title>High frequency of phylogenetically diverse reductive dehalogenase-homologous genes in deep subseafloor sedimentary metagenomes.</title>
        <authorList>
            <person name="Kawai M."/>
            <person name="Futagami T."/>
            <person name="Toyoda A."/>
            <person name="Takaki Y."/>
            <person name="Nishi S."/>
            <person name="Hori S."/>
            <person name="Arai W."/>
            <person name="Tsubouchi T."/>
            <person name="Morono Y."/>
            <person name="Uchiyama I."/>
            <person name="Ito T."/>
            <person name="Fujiyama A."/>
            <person name="Inagaki F."/>
            <person name="Takami H."/>
        </authorList>
    </citation>
    <scope>NUCLEOTIDE SEQUENCE</scope>
    <source>
        <strain evidence="2">Expedition CK06-06</strain>
    </source>
</reference>
<feature type="non-terminal residue" evidence="2">
    <location>
        <position position="1"/>
    </location>
</feature>
<comment type="caution">
    <text evidence="2">The sequence shown here is derived from an EMBL/GenBank/DDBJ whole genome shotgun (WGS) entry which is preliminary data.</text>
</comment>
<dbReference type="Pfam" id="PF01206">
    <property type="entry name" value="TusA"/>
    <property type="match status" value="1"/>
</dbReference>
<protein>
    <recommendedName>
        <fullName evidence="1">UPF0033 domain-containing protein</fullName>
    </recommendedName>
</protein>
<organism evidence="2">
    <name type="scientific">marine sediment metagenome</name>
    <dbReference type="NCBI Taxonomy" id="412755"/>
    <lineage>
        <taxon>unclassified sequences</taxon>
        <taxon>metagenomes</taxon>
        <taxon>ecological metagenomes</taxon>
    </lineage>
</organism>
<name>X1FXK7_9ZZZZ</name>
<dbReference type="InterPro" id="IPR036868">
    <property type="entry name" value="TusA-like_sf"/>
</dbReference>
<feature type="domain" description="UPF0033" evidence="1">
    <location>
        <begin position="1"/>
        <end position="57"/>
    </location>
</feature>
<sequence>KLALEKLAKGKILEVHLDFPAALKNIPESCKRQSIADLLEIREHHSDKPEWILILKKL</sequence>
<accession>X1FXK7</accession>
<dbReference type="InterPro" id="IPR001455">
    <property type="entry name" value="TusA-like"/>
</dbReference>
<dbReference type="EMBL" id="BART01041392">
    <property type="protein sequence ID" value="GAH25483.1"/>
    <property type="molecule type" value="Genomic_DNA"/>
</dbReference>
<dbReference type="AlphaFoldDB" id="X1FXK7"/>
<evidence type="ECO:0000259" key="1">
    <source>
        <dbReference type="Pfam" id="PF01206"/>
    </source>
</evidence>
<dbReference type="Gene3D" id="3.30.110.40">
    <property type="entry name" value="TusA-like domain"/>
    <property type="match status" value="1"/>
</dbReference>
<proteinExistence type="predicted"/>
<gene>
    <name evidence="2" type="ORF">S01H4_66644</name>
</gene>
<dbReference type="SUPFAM" id="SSF64307">
    <property type="entry name" value="SirA-like"/>
    <property type="match status" value="1"/>
</dbReference>